<evidence type="ECO:0000313" key="7">
    <source>
        <dbReference type="EMBL" id="KAF9587160.1"/>
    </source>
</evidence>
<evidence type="ECO:0000256" key="2">
    <source>
        <dbReference type="ARBA" id="ARBA00023015"/>
    </source>
</evidence>
<dbReference type="InterPro" id="IPR002912">
    <property type="entry name" value="ACT_dom"/>
</dbReference>
<gene>
    <name evidence="7" type="ORF">IFM89_039600</name>
</gene>
<evidence type="ECO:0000256" key="1">
    <source>
        <dbReference type="ARBA" id="ARBA00004123"/>
    </source>
</evidence>
<evidence type="ECO:0000259" key="6">
    <source>
        <dbReference type="PROSITE" id="PS51671"/>
    </source>
</evidence>
<evidence type="ECO:0000313" key="8">
    <source>
        <dbReference type="Proteomes" id="UP000631114"/>
    </source>
</evidence>
<comment type="subcellular location">
    <subcellularLocation>
        <location evidence="1 5">Nucleus</location>
    </subcellularLocation>
</comment>
<sequence>MDKASLLGDAITYITDLQMKISVLETEKEMTRNNNQKQPLVPDIDVQTRQEDTVVRVSCPLDAHPVSKVIRAFQETQVTVHESEVSTTDNDSVLHTFSIRTQGGASEHLKERLIAALSR</sequence>
<evidence type="ECO:0000256" key="5">
    <source>
        <dbReference type="RuleBase" id="RU369104"/>
    </source>
</evidence>
<dbReference type="GO" id="GO:0003700">
    <property type="term" value="F:DNA-binding transcription factor activity"/>
    <property type="evidence" value="ECO:0007669"/>
    <property type="project" value="InterPro"/>
</dbReference>
<protein>
    <recommendedName>
        <fullName evidence="5">Transcription factor</fullName>
        <shortName evidence="5">bHLH transcription factor</shortName>
    </recommendedName>
    <alternativeName>
        <fullName evidence="5">Basic helix-loop-helix protein</fullName>
    </alternativeName>
</protein>
<dbReference type="Pfam" id="PF22754">
    <property type="entry name" value="bHLH-TF_ACT-like_plant"/>
    <property type="match status" value="1"/>
</dbReference>
<dbReference type="InterPro" id="IPR054502">
    <property type="entry name" value="bHLH-TF_ACT-like_plant"/>
</dbReference>
<dbReference type="GO" id="GO:0000976">
    <property type="term" value="F:transcription cis-regulatory region binding"/>
    <property type="evidence" value="ECO:0007669"/>
    <property type="project" value="TreeGrafter"/>
</dbReference>
<dbReference type="Gene3D" id="4.10.280.10">
    <property type="entry name" value="Helix-loop-helix DNA-binding domain"/>
    <property type="match status" value="1"/>
</dbReference>
<dbReference type="EMBL" id="JADFTS010000034">
    <property type="protein sequence ID" value="KAF9587160.1"/>
    <property type="molecule type" value="Genomic_DNA"/>
</dbReference>
<dbReference type="AlphaFoldDB" id="A0A835GVD9"/>
<dbReference type="InterPro" id="IPR036638">
    <property type="entry name" value="HLH_DNA-bd_sf"/>
</dbReference>
<organism evidence="7 8">
    <name type="scientific">Coptis chinensis</name>
    <dbReference type="NCBI Taxonomy" id="261450"/>
    <lineage>
        <taxon>Eukaryota</taxon>
        <taxon>Viridiplantae</taxon>
        <taxon>Streptophyta</taxon>
        <taxon>Embryophyta</taxon>
        <taxon>Tracheophyta</taxon>
        <taxon>Spermatophyta</taxon>
        <taxon>Magnoliopsida</taxon>
        <taxon>Ranunculales</taxon>
        <taxon>Ranunculaceae</taxon>
        <taxon>Coptidoideae</taxon>
        <taxon>Coptis</taxon>
    </lineage>
</organism>
<keyword evidence="4 5" id="KW-0539">Nucleus</keyword>
<keyword evidence="2 5" id="KW-0805">Transcription regulation</keyword>
<keyword evidence="3 5" id="KW-0804">Transcription</keyword>
<keyword evidence="8" id="KW-1185">Reference proteome</keyword>
<dbReference type="PANTHER" id="PTHR11514">
    <property type="entry name" value="MYC"/>
    <property type="match status" value="1"/>
</dbReference>
<dbReference type="GO" id="GO:0046983">
    <property type="term" value="F:protein dimerization activity"/>
    <property type="evidence" value="ECO:0007669"/>
    <property type="project" value="InterPro"/>
</dbReference>
<dbReference type="InterPro" id="IPR045084">
    <property type="entry name" value="AIB/MYC-like"/>
</dbReference>
<reference evidence="7 8" key="1">
    <citation type="submission" date="2020-10" db="EMBL/GenBank/DDBJ databases">
        <title>The Coptis chinensis genome and diversification of protoberbering-type alkaloids.</title>
        <authorList>
            <person name="Wang B."/>
            <person name="Shu S."/>
            <person name="Song C."/>
            <person name="Liu Y."/>
        </authorList>
    </citation>
    <scope>NUCLEOTIDE SEQUENCE [LARGE SCALE GENOMIC DNA]</scope>
    <source>
        <strain evidence="7">HL-2020</strain>
        <tissue evidence="7">Leaf</tissue>
    </source>
</reference>
<evidence type="ECO:0000256" key="3">
    <source>
        <dbReference type="ARBA" id="ARBA00023163"/>
    </source>
</evidence>
<dbReference type="GO" id="GO:0005634">
    <property type="term" value="C:nucleus"/>
    <property type="evidence" value="ECO:0007669"/>
    <property type="project" value="UniProtKB-SubCell"/>
</dbReference>
<name>A0A835GVD9_9MAGN</name>
<feature type="domain" description="ACT" evidence="6">
    <location>
        <begin position="54"/>
        <end position="119"/>
    </location>
</feature>
<accession>A0A835GVD9</accession>
<proteinExistence type="predicted"/>
<dbReference type="PROSITE" id="PS51671">
    <property type="entry name" value="ACT"/>
    <property type="match status" value="1"/>
</dbReference>
<dbReference type="OrthoDB" id="677168at2759"/>
<dbReference type="Proteomes" id="UP000631114">
    <property type="component" value="Unassembled WGS sequence"/>
</dbReference>
<dbReference type="SUPFAM" id="SSF47459">
    <property type="entry name" value="HLH, helix-loop-helix DNA-binding domain"/>
    <property type="match status" value="1"/>
</dbReference>
<evidence type="ECO:0000256" key="4">
    <source>
        <dbReference type="ARBA" id="ARBA00023242"/>
    </source>
</evidence>
<comment type="caution">
    <text evidence="7">The sequence shown here is derived from an EMBL/GenBank/DDBJ whole genome shotgun (WGS) entry which is preliminary data.</text>
</comment>
<dbReference type="PANTHER" id="PTHR11514:SF53">
    <property type="entry name" value="TRANSCRIPTION FACTOR BHLH3"/>
    <property type="match status" value="1"/>
</dbReference>